<dbReference type="SUPFAM" id="SSF52317">
    <property type="entry name" value="Class I glutamine amidotransferase-like"/>
    <property type="match status" value="1"/>
</dbReference>
<dbReference type="CDD" id="cd03139">
    <property type="entry name" value="GATase1_PfpI_2"/>
    <property type="match status" value="1"/>
</dbReference>
<dbReference type="Proteomes" id="UP000799764">
    <property type="component" value="Unassembled WGS sequence"/>
</dbReference>
<protein>
    <submittedName>
        <fullName evidence="3">Class I glutamine amidotransferase-like protein</fullName>
    </submittedName>
</protein>
<keyword evidence="1" id="KW-0732">Signal</keyword>
<feature type="signal peptide" evidence="1">
    <location>
        <begin position="1"/>
        <end position="23"/>
    </location>
</feature>
<dbReference type="InterPro" id="IPR002818">
    <property type="entry name" value="DJ-1/PfpI"/>
</dbReference>
<feature type="domain" description="DJ-1/PfpI" evidence="2">
    <location>
        <begin position="35"/>
        <end position="211"/>
    </location>
</feature>
<accession>A0A9P4PQS3</accession>
<dbReference type="PANTHER" id="PTHR43130:SF15">
    <property type="entry name" value="THIJ_PFPI FAMILY PROTEIN (AFU_ORTHOLOGUE AFUA_5G14240)"/>
    <property type="match status" value="1"/>
</dbReference>
<keyword evidence="4" id="KW-1185">Reference proteome</keyword>
<dbReference type="InterPro" id="IPR052158">
    <property type="entry name" value="INH-QAR"/>
</dbReference>
<evidence type="ECO:0000313" key="4">
    <source>
        <dbReference type="Proteomes" id="UP000799764"/>
    </source>
</evidence>
<dbReference type="EMBL" id="MU001495">
    <property type="protein sequence ID" value="KAF2448437.1"/>
    <property type="molecule type" value="Genomic_DNA"/>
</dbReference>
<dbReference type="OrthoDB" id="543156at2759"/>
<evidence type="ECO:0000256" key="1">
    <source>
        <dbReference type="SAM" id="SignalP"/>
    </source>
</evidence>
<gene>
    <name evidence="3" type="ORF">P171DRAFT_212997</name>
</gene>
<evidence type="ECO:0000259" key="2">
    <source>
        <dbReference type="Pfam" id="PF01965"/>
    </source>
</evidence>
<evidence type="ECO:0000313" key="3">
    <source>
        <dbReference type="EMBL" id="KAF2448437.1"/>
    </source>
</evidence>
<dbReference type="Pfam" id="PF01965">
    <property type="entry name" value="DJ-1_PfpI"/>
    <property type="match status" value="1"/>
</dbReference>
<reference evidence="3" key="1">
    <citation type="journal article" date="2020" name="Stud. Mycol.">
        <title>101 Dothideomycetes genomes: a test case for predicting lifestyles and emergence of pathogens.</title>
        <authorList>
            <person name="Haridas S."/>
            <person name="Albert R."/>
            <person name="Binder M."/>
            <person name="Bloem J."/>
            <person name="Labutti K."/>
            <person name="Salamov A."/>
            <person name="Andreopoulos B."/>
            <person name="Baker S."/>
            <person name="Barry K."/>
            <person name="Bills G."/>
            <person name="Bluhm B."/>
            <person name="Cannon C."/>
            <person name="Castanera R."/>
            <person name="Culley D."/>
            <person name="Daum C."/>
            <person name="Ezra D."/>
            <person name="Gonzalez J."/>
            <person name="Henrissat B."/>
            <person name="Kuo A."/>
            <person name="Liang C."/>
            <person name="Lipzen A."/>
            <person name="Lutzoni F."/>
            <person name="Magnuson J."/>
            <person name="Mondo S."/>
            <person name="Nolan M."/>
            <person name="Ohm R."/>
            <person name="Pangilinan J."/>
            <person name="Park H.-J."/>
            <person name="Ramirez L."/>
            <person name="Alfaro M."/>
            <person name="Sun H."/>
            <person name="Tritt A."/>
            <person name="Yoshinaga Y."/>
            <person name="Zwiers L.-H."/>
            <person name="Turgeon B."/>
            <person name="Goodwin S."/>
            <person name="Spatafora J."/>
            <person name="Crous P."/>
            <person name="Grigoriev I."/>
        </authorList>
    </citation>
    <scope>NUCLEOTIDE SEQUENCE</scope>
    <source>
        <strain evidence="3">CBS 690.94</strain>
    </source>
</reference>
<dbReference type="AlphaFoldDB" id="A0A9P4PQS3"/>
<proteinExistence type="predicted"/>
<feature type="chain" id="PRO_5040489336" evidence="1">
    <location>
        <begin position="24"/>
        <end position="248"/>
    </location>
</feature>
<dbReference type="InterPro" id="IPR029062">
    <property type="entry name" value="Class_I_gatase-like"/>
</dbReference>
<dbReference type="Gene3D" id="3.40.50.880">
    <property type="match status" value="1"/>
</dbReference>
<comment type="caution">
    <text evidence="3">The sequence shown here is derived from an EMBL/GenBank/DDBJ whole genome shotgun (WGS) entry which is preliminary data.</text>
</comment>
<sequence>MGLIKTLHTCALTFSLLASPSFASLNGTIPQKFGIVMFRAFDTTDITAPLEVLNFIGLMYNTEVALISDTLDPVSTQPLTMNPKNSSVWTAITPTHTFDTAPDVDVLIVPGGPGARNPNMTAVWNYIAKAVPKTKHVLTICTGSGVAAKAGIMDGRTATTNKAAWKTITAYGPNTTWVPKARWVEDESAEPPIWSSSGVTSGFDMLLQFVEKIYSLQNATYIANLIEHVRITDPSNDPFAVNINGTAA</sequence>
<name>A0A9P4PQS3_9PLEO</name>
<dbReference type="PANTHER" id="PTHR43130">
    <property type="entry name" value="ARAC-FAMILY TRANSCRIPTIONAL REGULATOR"/>
    <property type="match status" value="1"/>
</dbReference>
<keyword evidence="3" id="KW-0315">Glutamine amidotransferase</keyword>
<organism evidence="3 4">
    <name type="scientific">Karstenula rhodostoma CBS 690.94</name>
    <dbReference type="NCBI Taxonomy" id="1392251"/>
    <lineage>
        <taxon>Eukaryota</taxon>
        <taxon>Fungi</taxon>
        <taxon>Dikarya</taxon>
        <taxon>Ascomycota</taxon>
        <taxon>Pezizomycotina</taxon>
        <taxon>Dothideomycetes</taxon>
        <taxon>Pleosporomycetidae</taxon>
        <taxon>Pleosporales</taxon>
        <taxon>Massarineae</taxon>
        <taxon>Didymosphaeriaceae</taxon>
        <taxon>Karstenula</taxon>
    </lineage>
</organism>